<reference evidence="4 5" key="2">
    <citation type="submission" date="2020-03" db="EMBL/GenBank/DDBJ databases">
        <authorList>
            <person name="Ichikawa N."/>
            <person name="Kimura A."/>
            <person name="Kitahashi Y."/>
            <person name="Uohara A."/>
        </authorList>
    </citation>
    <scope>NUCLEOTIDE SEQUENCE [LARGE SCALE GENOMIC DNA]</scope>
    <source>
        <strain evidence="4 5">NBRC 108639</strain>
    </source>
</reference>
<accession>A0A6V8K9F0</accession>
<dbReference type="RefSeq" id="WP_173061562.1">
    <property type="nucleotide sequence ID" value="NZ_BAABGO010000022.1"/>
</dbReference>
<evidence type="ECO:0000256" key="1">
    <source>
        <dbReference type="ARBA" id="ARBA00009013"/>
    </source>
</evidence>
<dbReference type="InterPro" id="IPR003658">
    <property type="entry name" value="Anti-sigma_ant"/>
</dbReference>
<protein>
    <recommendedName>
        <fullName evidence="2">Anti-sigma factor antagonist</fullName>
    </recommendedName>
</protein>
<gene>
    <name evidence="4" type="ORF">Phou_060120</name>
</gene>
<dbReference type="SUPFAM" id="SSF52091">
    <property type="entry name" value="SpoIIaa-like"/>
    <property type="match status" value="1"/>
</dbReference>
<dbReference type="PANTHER" id="PTHR33495">
    <property type="entry name" value="ANTI-SIGMA FACTOR ANTAGONIST TM_1081-RELATED-RELATED"/>
    <property type="match status" value="1"/>
</dbReference>
<dbReference type="GO" id="GO:0043856">
    <property type="term" value="F:anti-sigma factor antagonist activity"/>
    <property type="evidence" value="ECO:0007669"/>
    <property type="project" value="InterPro"/>
</dbReference>
<evidence type="ECO:0000313" key="4">
    <source>
        <dbReference type="EMBL" id="GFJ81832.1"/>
    </source>
</evidence>
<dbReference type="PANTHER" id="PTHR33495:SF2">
    <property type="entry name" value="ANTI-SIGMA FACTOR ANTAGONIST TM_1081-RELATED"/>
    <property type="match status" value="1"/>
</dbReference>
<evidence type="ECO:0000313" key="5">
    <source>
        <dbReference type="Proteomes" id="UP000482800"/>
    </source>
</evidence>
<comment type="similarity">
    <text evidence="1 2">Belongs to the anti-sigma-factor antagonist family.</text>
</comment>
<dbReference type="CDD" id="cd07043">
    <property type="entry name" value="STAS_anti-anti-sigma_factors"/>
    <property type="match status" value="1"/>
</dbReference>
<dbReference type="EMBL" id="BLPF01000002">
    <property type="protein sequence ID" value="GFJ81832.1"/>
    <property type="molecule type" value="Genomic_DNA"/>
</dbReference>
<organism evidence="4 5">
    <name type="scientific">Phytohabitans houttuyneae</name>
    <dbReference type="NCBI Taxonomy" id="1076126"/>
    <lineage>
        <taxon>Bacteria</taxon>
        <taxon>Bacillati</taxon>
        <taxon>Actinomycetota</taxon>
        <taxon>Actinomycetes</taxon>
        <taxon>Micromonosporales</taxon>
        <taxon>Micromonosporaceae</taxon>
    </lineage>
</organism>
<dbReference type="Pfam" id="PF01740">
    <property type="entry name" value="STAS"/>
    <property type="match status" value="1"/>
</dbReference>
<evidence type="ECO:0000259" key="3">
    <source>
        <dbReference type="PROSITE" id="PS50801"/>
    </source>
</evidence>
<dbReference type="PROSITE" id="PS50801">
    <property type="entry name" value="STAS"/>
    <property type="match status" value="1"/>
</dbReference>
<dbReference type="InterPro" id="IPR036513">
    <property type="entry name" value="STAS_dom_sf"/>
</dbReference>
<dbReference type="NCBIfam" id="TIGR00377">
    <property type="entry name" value="ant_ant_sig"/>
    <property type="match status" value="1"/>
</dbReference>
<dbReference type="Proteomes" id="UP000482800">
    <property type="component" value="Unassembled WGS sequence"/>
</dbReference>
<comment type="caution">
    <text evidence="4">The sequence shown here is derived from an EMBL/GenBank/DDBJ whole genome shotgun (WGS) entry which is preliminary data.</text>
</comment>
<reference evidence="4 5" key="1">
    <citation type="submission" date="2020-03" db="EMBL/GenBank/DDBJ databases">
        <title>Whole genome shotgun sequence of Phytohabitans houttuyneae NBRC 108639.</title>
        <authorList>
            <person name="Komaki H."/>
            <person name="Tamura T."/>
        </authorList>
    </citation>
    <scope>NUCLEOTIDE SEQUENCE [LARGE SCALE GENOMIC DNA]</scope>
    <source>
        <strain evidence="4 5">NBRC 108639</strain>
    </source>
</reference>
<keyword evidence="5" id="KW-1185">Reference proteome</keyword>
<sequence>MSTPFGSEERTHASGAGALGEAGLKVDIDERDDLLVATVRGVLDFFSAGPVQERLNTALNHGANKLVLDLDAVTFVDSTGLALLVSIQRRLQSEGGWLRLARPHEQLRRVLHTTNLDGYFAVYASADEAAAS</sequence>
<evidence type="ECO:0000256" key="2">
    <source>
        <dbReference type="RuleBase" id="RU003749"/>
    </source>
</evidence>
<dbReference type="InterPro" id="IPR002645">
    <property type="entry name" value="STAS_dom"/>
</dbReference>
<dbReference type="Gene3D" id="3.30.750.24">
    <property type="entry name" value="STAS domain"/>
    <property type="match status" value="1"/>
</dbReference>
<name>A0A6V8K9F0_9ACTN</name>
<dbReference type="AlphaFoldDB" id="A0A6V8K9F0"/>
<proteinExistence type="inferred from homology"/>
<feature type="domain" description="STAS" evidence="3">
    <location>
        <begin position="24"/>
        <end position="132"/>
    </location>
</feature>